<dbReference type="EMBL" id="CM017321">
    <property type="protein sequence ID" value="KAE7996704.1"/>
    <property type="molecule type" value="Genomic_DNA"/>
</dbReference>
<accession>A0A5N6QE95</accession>
<evidence type="ECO:0000259" key="1">
    <source>
        <dbReference type="Pfam" id="PF17766"/>
    </source>
</evidence>
<evidence type="ECO:0000313" key="3">
    <source>
        <dbReference type="Proteomes" id="UP000327013"/>
    </source>
</evidence>
<dbReference type="Gene3D" id="2.60.40.2310">
    <property type="match status" value="1"/>
</dbReference>
<feature type="domain" description="Subtilisin-like protease fibronectin type-III" evidence="1">
    <location>
        <begin position="46"/>
        <end position="143"/>
    </location>
</feature>
<dbReference type="InterPro" id="IPR041469">
    <property type="entry name" value="Subtilisin-like_FN3"/>
</dbReference>
<dbReference type="AlphaFoldDB" id="A0A5N6QE95"/>
<proteinExistence type="predicted"/>
<protein>
    <recommendedName>
        <fullName evidence="1">Subtilisin-like protease fibronectin type-III domain-containing protein</fullName>
    </recommendedName>
</protein>
<sequence>MSAKKNPEAEFAYGFCVPDGYNTKLLHLVIGDNSSCSRATKGAIFDLNYPSFAILLSSFKSFSQVYHQTITNVGSPTSMYKAIVTNTAAGLRIKVNPSVLAFTSVGQKLSFALTIEGMPNKDLISAFLVWDDGKFQVRRPIVVAVSTDD</sequence>
<name>A0A5N6QE95_9ROSI</name>
<dbReference type="Proteomes" id="UP000327013">
    <property type="component" value="Chromosome 1"/>
</dbReference>
<gene>
    <name evidence="2" type="ORF">FH972_001404</name>
</gene>
<organism evidence="2 3">
    <name type="scientific">Carpinus fangiana</name>
    <dbReference type="NCBI Taxonomy" id="176857"/>
    <lineage>
        <taxon>Eukaryota</taxon>
        <taxon>Viridiplantae</taxon>
        <taxon>Streptophyta</taxon>
        <taxon>Embryophyta</taxon>
        <taxon>Tracheophyta</taxon>
        <taxon>Spermatophyta</taxon>
        <taxon>Magnoliopsida</taxon>
        <taxon>eudicotyledons</taxon>
        <taxon>Gunneridae</taxon>
        <taxon>Pentapetalae</taxon>
        <taxon>rosids</taxon>
        <taxon>fabids</taxon>
        <taxon>Fagales</taxon>
        <taxon>Betulaceae</taxon>
        <taxon>Carpinus</taxon>
    </lineage>
</organism>
<evidence type="ECO:0000313" key="2">
    <source>
        <dbReference type="EMBL" id="KAE7996704.1"/>
    </source>
</evidence>
<dbReference type="Pfam" id="PF17766">
    <property type="entry name" value="fn3_6"/>
    <property type="match status" value="1"/>
</dbReference>
<reference evidence="2 3" key="1">
    <citation type="submission" date="2019-06" db="EMBL/GenBank/DDBJ databases">
        <title>A chromosomal-level reference genome of Carpinus fangiana (Coryloideae, Betulaceae).</title>
        <authorList>
            <person name="Yang X."/>
            <person name="Wang Z."/>
            <person name="Zhang L."/>
            <person name="Hao G."/>
            <person name="Liu J."/>
            <person name="Yang Y."/>
        </authorList>
    </citation>
    <scope>NUCLEOTIDE SEQUENCE [LARGE SCALE GENOMIC DNA]</scope>
    <source>
        <strain evidence="2">Cfa_2016G</strain>
        <tissue evidence="2">Leaf</tissue>
    </source>
</reference>
<dbReference type="OrthoDB" id="4803627at2759"/>
<keyword evidence="3" id="KW-1185">Reference proteome</keyword>